<gene>
    <name evidence="1" type="ORF">ACFSJT_05930</name>
</gene>
<dbReference type="EMBL" id="JBHUHY010000003">
    <property type="protein sequence ID" value="MFD2186323.1"/>
    <property type="molecule type" value="Genomic_DNA"/>
</dbReference>
<comment type="caution">
    <text evidence="1">The sequence shown here is derived from an EMBL/GenBank/DDBJ whole genome shotgun (WGS) entry which is preliminary data.</text>
</comment>
<reference evidence="2" key="1">
    <citation type="journal article" date="2019" name="Int. J. Syst. Evol. Microbiol.">
        <title>The Global Catalogue of Microorganisms (GCM) 10K type strain sequencing project: providing services to taxonomists for standard genome sequencing and annotation.</title>
        <authorList>
            <consortium name="The Broad Institute Genomics Platform"/>
            <consortium name="The Broad Institute Genome Sequencing Center for Infectious Disease"/>
            <person name="Wu L."/>
            <person name="Ma J."/>
        </authorList>
    </citation>
    <scope>NUCLEOTIDE SEQUENCE [LARGE SCALE GENOMIC DNA]</scope>
    <source>
        <strain evidence="2">DT92</strain>
    </source>
</reference>
<proteinExistence type="predicted"/>
<evidence type="ECO:0000313" key="2">
    <source>
        <dbReference type="Proteomes" id="UP001597344"/>
    </source>
</evidence>
<organism evidence="1 2">
    <name type="scientific">Aquimarina celericrescens</name>
    <dbReference type="NCBI Taxonomy" id="1964542"/>
    <lineage>
        <taxon>Bacteria</taxon>
        <taxon>Pseudomonadati</taxon>
        <taxon>Bacteroidota</taxon>
        <taxon>Flavobacteriia</taxon>
        <taxon>Flavobacteriales</taxon>
        <taxon>Flavobacteriaceae</taxon>
        <taxon>Aquimarina</taxon>
    </lineage>
</organism>
<dbReference type="RefSeq" id="WP_378319299.1">
    <property type="nucleotide sequence ID" value="NZ_JBHUHY010000003.1"/>
</dbReference>
<evidence type="ECO:0008006" key="3">
    <source>
        <dbReference type="Google" id="ProtNLM"/>
    </source>
</evidence>
<name>A0ABW5ATM7_9FLAO</name>
<accession>A0ABW5ATM7</accession>
<keyword evidence="2" id="KW-1185">Reference proteome</keyword>
<protein>
    <recommendedName>
        <fullName evidence="3">DUF3868 domain-containing protein</fullName>
    </recommendedName>
</protein>
<sequence>MIKAMIIILGIFYSSSIYAQKIKYDTVFIKRPMYYHDQYETDTIVMPAGTSWSTQVLTGTSLLKNSKKLSSLSLNGVRAISLEMLEPCSEDELSIDNLYDEHRRIVSLKRENDILTVDVTVVSYCCNHFLGEAYLATDTITLSYIDYGENCSCHCLYTLSYKFDLSDLQDSLGIKYIGFTSKNRKKIPKKS</sequence>
<dbReference type="Proteomes" id="UP001597344">
    <property type="component" value="Unassembled WGS sequence"/>
</dbReference>
<evidence type="ECO:0000313" key="1">
    <source>
        <dbReference type="EMBL" id="MFD2186323.1"/>
    </source>
</evidence>